<name>A0A9Q0R5L2_ANAIG</name>
<feature type="region of interest" description="Disordered" evidence="1">
    <location>
        <begin position="1"/>
        <end position="27"/>
    </location>
</feature>
<feature type="region of interest" description="Disordered" evidence="1">
    <location>
        <begin position="79"/>
        <end position="132"/>
    </location>
</feature>
<evidence type="ECO:0000256" key="1">
    <source>
        <dbReference type="SAM" id="MobiDB-lite"/>
    </source>
</evidence>
<feature type="compositionally biased region" description="Basic and acidic residues" evidence="1">
    <location>
        <begin position="79"/>
        <end position="95"/>
    </location>
</feature>
<reference evidence="2" key="1">
    <citation type="submission" date="2022-10" db="EMBL/GenBank/DDBJ databases">
        <title>Novel sulphate-reducing endosymbionts in the free-living metamonad Anaeramoeba.</title>
        <authorList>
            <person name="Jerlstrom-Hultqvist J."/>
            <person name="Cepicka I."/>
            <person name="Gallot-Lavallee L."/>
            <person name="Salas-Leiva D."/>
            <person name="Curtis B.A."/>
            <person name="Zahonova K."/>
            <person name="Pipaliya S."/>
            <person name="Dacks J."/>
            <person name="Roger A.J."/>
        </authorList>
    </citation>
    <scope>NUCLEOTIDE SEQUENCE</scope>
    <source>
        <strain evidence="2">BMAN</strain>
    </source>
</reference>
<comment type="caution">
    <text evidence="2">The sequence shown here is derived from an EMBL/GenBank/DDBJ whole genome shotgun (WGS) entry which is preliminary data.</text>
</comment>
<organism evidence="2 3">
    <name type="scientific">Anaeramoeba ignava</name>
    <name type="common">Anaerobic marine amoeba</name>
    <dbReference type="NCBI Taxonomy" id="1746090"/>
    <lineage>
        <taxon>Eukaryota</taxon>
        <taxon>Metamonada</taxon>
        <taxon>Anaeramoebidae</taxon>
        <taxon>Anaeramoeba</taxon>
    </lineage>
</organism>
<evidence type="ECO:0000313" key="2">
    <source>
        <dbReference type="EMBL" id="KAJ5068172.1"/>
    </source>
</evidence>
<proteinExistence type="predicted"/>
<protein>
    <submittedName>
        <fullName evidence="2">Auxilin isoform a</fullName>
    </submittedName>
</protein>
<feature type="compositionally biased region" description="Basic and acidic residues" evidence="1">
    <location>
        <begin position="114"/>
        <end position="132"/>
    </location>
</feature>
<dbReference type="AlphaFoldDB" id="A0A9Q0R5L2"/>
<keyword evidence="3" id="KW-1185">Reference proteome</keyword>
<evidence type="ECO:0000313" key="3">
    <source>
        <dbReference type="Proteomes" id="UP001149090"/>
    </source>
</evidence>
<dbReference type="Proteomes" id="UP001149090">
    <property type="component" value="Unassembled WGS sequence"/>
</dbReference>
<accession>A0A9Q0R5L2</accession>
<feature type="compositionally biased region" description="Basic and acidic residues" evidence="1">
    <location>
        <begin position="1"/>
        <end position="14"/>
    </location>
</feature>
<dbReference type="EMBL" id="JAPDFW010000119">
    <property type="protein sequence ID" value="KAJ5068172.1"/>
    <property type="molecule type" value="Genomic_DNA"/>
</dbReference>
<gene>
    <name evidence="2" type="ORF">M0811_12508</name>
</gene>
<sequence length="432" mass="50245">MTTKEFKDEDKSSENYEENQGITGEDQDFAKLKRNDLKTNKISLRFTPNLENYKGLDSLVFALSYNSWKLVTTDYQQEKEKEKKEKEKTNVKKVDSQNNNNNNNDELEIEKDDQDNKEKQKSSENDPEKQNKIQVEEVSVRAIIAQRYQFTTKHQERALQNARSKKTVFSTTLEKNEMKQEILIELSVDTVRLMVKKKVVEKVLLHEIIFQYVDVKPTVMHIIIQRKNNKSELTVSFADVSTRDTFIETVAILMKQFLRSIGAETKMQKEGHLLGGSYFQGDLKKQPKADEEVIRSIVGQKKAKFHVILKHNNANRPAFIRFTYDDISFGVENTTILKFPYNHCNINQNESNPLTFVLRVKNQRPVELMAKNTNQKDLILHTFNYFQEIGLKVSLSGGLTTGFGVYSNLNYGYETDFFDSFADTRLEKEFTF</sequence>